<dbReference type="AlphaFoldDB" id="A0A1H7ZPL8"/>
<protein>
    <submittedName>
        <fullName evidence="5">Predicted ATPase</fullName>
    </submittedName>
</protein>
<organism evidence="5 6">
    <name type="scientific">Nonomuraea pusilla</name>
    <dbReference type="NCBI Taxonomy" id="46177"/>
    <lineage>
        <taxon>Bacteria</taxon>
        <taxon>Bacillati</taxon>
        <taxon>Actinomycetota</taxon>
        <taxon>Actinomycetes</taxon>
        <taxon>Streptosporangiales</taxon>
        <taxon>Streptosporangiaceae</taxon>
        <taxon>Nonomuraea</taxon>
    </lineage>
</organism>
<dbReference type="InterPro" id="IPR001867">
    <property type="entry name" value="OmpR/PhoB-type_DNA-bd"/>
</dbReference>
<dbReference type="RefSeq" id="WP_091103617.1">
    <property type="nucleotide sequence ID" value="NZ_FOBF01000015.1"/>
</dbReference>
<dbReference type="SUPFAM" id="SSF48452">
    <property type="entry name" value="TPR-like"/>
    <property type="match status" value="2"/>
</dbReference>
<dbReference type="SUPFAM" id="SSF46894">
    <property type="entry name" value="C-terminal effector domain of the bipartite response regulators"/>
    <property type="match status" value="1"/>
</dbReference>
<evidence type="ECO:0000259" key="3">
    <source>
        <dbReference type="SMART" id="SM00862"/>
    </source>
</evidence>
<comment type="similarity">
    <text evidence="1">Belongs to the AfsR/DnrI/RedD regulatory family.</text>
</comment>
<evidence type="ECO:0000259" key="4">
    <source>
        <dbReference type="SMART" id="SM01043"/>
    </source>
</evidence>
<dbReference type="InterPro" id="IPR005158">
    <property type="entry name" value="BTAD"/>
</dbReference>
<dbReference type="InterPro" id="IPR041664">
    <property type="entry name" value="AAA_16"/>
</dbReference>
<dbReference type="InterPro" id="IPR027417">
    <property type="entry name" value="P-loop_NTPase"/>
</dbReference>
<dbReference type="InterPro" id="IPR011990">
    <property type="entry name" value="TPR-like_helical_dom_sf"/>
</dbReference>
<dbReference type="SMART" id="SM00862">
    <property type="entry name" value="Trans_reg_C"/>
    <property type="match status" value="1"/>
</dbReference>
<dbReference type="PRINTS" id="PR00364">
    <property type="entry name" value="DISEASERSIST"/>
</dbReference>
<dbReference type="Proteomes" id="UP000198953">
    <property type="component" value="Unassembled WGS sequence"/>
</dbReference>
<dbReference type="STRING" id="46177.SAMN05660976_05528"/>
<dbReference type="Pfam" id="PF13191">
    <property type="entry name" value="AAA_16"/>
    <property type="match status" value="1"/>
</dbReference>
<dbReference type="PANTHER" id="PTHR47691:SF3">
    <property type="entry name" value="HTH-TYPE TRANSCRIPTIONAL REGULATOR RV0890C-RELATED"/>
    <property type="match status" value="1"/>
</dbReference>
<feature type="domain" description="OmpR/PhoB-type" evidence="3">
    <location>
        <begin position="15"/>
        <end position="84"/>
    </location>
</feature>
<reference evidence="5 6" key="1">
    <citation type="submission" date="2016-10" db="EMBL/GenBank/DDBJ databases">
        <authorList>
            <person name="de Groot N.N."/>
        </authorList>
    </citation>
    <scope>NUCLEOTIDE SEQUENCE [LARGE SCALE GENOMIC DNA]</scope>
    <source>
        <strain evidence="5 6">DSM 43357</strain>
    </source>
</reference>
<dbReference type="Gene3D" id="1.25.40.10">
    <property type="entry name" value="Tetratricopeptide repeat domain"/>
    <property type="match status" value="2"/>
</dbReference>
<accession>A0A1H7ZPL8</accession>
<name>A0A1H7ZPL8_9ACTN</name>
<dbReference type="InterPro" id="IPR058852">
    <property type="entry name" value="HTH_77"/>
</dbReference>
<gene>
    <name evidence="5" type="ORF">SAMN05660976_05528</name>
</gene>
<evidence type="ECO:0000256" key="1">
    <source>
        <dbReference type="ARBA" id="ARBA00005820"/>
    </source>
</evidence>
<dbReference type="InterPro" id="IPR016032">
    <property type="entry name" value="Sig_transdc_resp-reg_C-effctor"/>
</dbReference>
<dbReference type="GO" id="GO:0000160">
    <property type="term" value="P:phosphorelay signal transduction system"/>
    <property type="evidence" value="ECO:0007669"/>
    <property type="project" value="InterPro"/>
</dbReference>
<dbReference type="SMART" id="SM01043">
    <property type="entry name" value="BTAD"/>
    <property type="match status" value="1"/>
</dbReference>
<dbReference type="Pfam" id="PF03704">
    <property type="entry name" value="BTAD"/>
    <property type="match status" value="1"/>
</dbReference>
<feature type="domain" description="Bacterial transcriptional activator" evidence="4">
    <location>
        <begin position="91"/>
        <end position="233"/>
    </location>
</feature>
<dbReference type="EMBL" id="FOBF01000015">
    <property type="protein sequence ID" value="SEM59429.1"/>
    <property type="molecule type" value="Genomic_DNA"/>
</dbReference>
<keyword evidence="6" id="KW-1185">Reference proteome</keyword>
<dbReference type="GO" id="GO:0003677">
    <property type="term" value="F:DNA binding"/>
    <property type="evidence" value="ECO:0007669"/>
    <property type="project" value="UniProtKB-KW"/>
</dbReference>
<evidence type="ECO:0000313" key="6">
    <source>
        <dbReference type="Proteomes" id="UP000198953"/>
    </source>
</evidence>
<proteinExistence type="inferred from homology"/>
<dbReference type="Gene3D" id="1.10.10.10">
    <property type="entry name" value="Winged helix-like DNA-binding domain superfamily/Winged helix DNA-binding domain"/>
    <property type="match status" value="1"/>
</dbReference>
<keyword evidence="2" id="KW-0238">DNA-binding</keyword>
<dbReference type="InterPro" id="IPR036388">
    <property type="entry name" value="WH-like_DNA-bd_sf"/>
</dbReference>
<dbReference type="Gene3D" id="3.40.50.300">
    <property type="entry name" value="P-loop containing nucleotide triphosphate hydrolases"/>
    <property type="match status" value="1"/>
</dbReference>
<dbReference type="Pfam" id="PF25872">
    <property type="entry name" value="HTH_77"/>
    <property type="match status" value="1"/>
</dbReference>
<sequence length="1036" mass="110910">MPIYLSLLDGVRWRGQPVVGERAQALLAALALACRTVHAEQLVAEVWGDSEPANPAKALQVLVSRTRSVVGPEALVTEGSGYRLEVPPDRVDVGRLRALAGRARALLVENPAAAVAAAEEALALGAGALPPEGDGPLAEVRRRAERDLASVRVVLARARSRSGDHGPALSGLEEAVRVHPEDEGLLADLLRSEAAVRGTGAALDRFERYRSGLRDRIGADVGPELRRVHRELLALDSPVRAGVRFDTTPLLGRDDDLRRVRALLAASRVVSILGPGGLGKTRLAHAVAREAPHPVVHFVELVGVTAPDDVVGEVGSALGVRDSVTGRRTLTPRQRADVRARISQQLDLAPTLLVLDNCEHLVEAVADLVAYLTATTRELRVLTTTRSPLAIAAERVYPLPQLGTGDAVELFRDRATAARPGVRLDEDDVRAVVARLDGLPLAIELAAAKVRVMAPAEIARRLEDRFALLRGGDRSAPTRHQTLLAVIDWSWNLLDERERRALRRLSAFSDGFTLDAAEEVLGEDALGHVEELVEQSLLTVVEAGGGVRYRMLETVREFGRVRLDSAGETAEARAAVRAWAVGHADRHGARLYSPEQVDAMDRLRSEETNLADVLREALADPDQEAVVVLFSALGGYWTIRGDHARSIVLGPAVAAALSGWTPPPRLLDRTRLTLTIGLFNSSIVSSEATDTLARLLAGVGADSANPTVRALVTALLITVSDPEHGLDKLVADPDPLIRRIALHWLSHGRENAGDPVGAIAAARAALELVGDEGGPWQRAVLHTQLAGLYGNLGDSASASRHAAEALPVLERLGAVDDALQIRTSLAMAALNEGRRDDAARMLDDLESLGSQGTYGEVLSVAAARAQLALADGDIAEGLRRHRETAEALRNIRVPGRGDALTPWAVLGDVIALSAFAQYGEGDDGADLFESVRADVQVVFAWEQGFKDYPMMGMVLAALGIWGLLKETMPVEEAVRLLVLADRFAYNRFTVTMNWATLSAHAERVAPGAIARIAAGYGDRRGPDLLDEARAVLARVG</sequence>
<evidence type="ECO:0000256" key="2">
    <source>
        <dbReference type="ARBA" id="ARBA00023125"/>
    </source>
</evidence>
<evidence type="ECO:0000313" key="5">
    <source>
        <dbReference type="EMBL" id="SEM59429.1"/>
    </source>
</evidence>
<dbReference type="OrthoDB" id="3194665at2"/>
<dbReference type="PANTHER" id="PTHR47691">
    <property type="entry name" value="REGULATOR-RELATED"/>
    <property type="match status" value="1"/>
</dbReference>
<dbReference type="SUPFAM" id="SSF52540">
    <property type="entry name" value="P-loop containing nucleoside triphosphate hydrolases"/>
    <property type="match status" value="1"/>
</dbReference>
<dbReference type="GO" id="GO:0006355">
    <property type="term" value="P:regulation of DNA-templated transcription"/>
    <property type="evidence" value="ECO:0007669"/>
    <property type="project" value="InterPro"/>
</dbReference>